<dbReference type="Proteomes" id="UP001187192">
    <property type="component" value="Unassembled WGS sequence"/>
</dbReference>
<protein>
    <submittedName>
        <fullName evidence="3">Uncharacterized protein</fullName>
    </submittedName>
</protein>
<evidence type="ECO:0000256" key="2">
    <source>
        <dbReference type="SAM" id="MobiDB-lite"/>
    </source>
</evidence>
<feature type="compositionally biased region" description="Basic and acidic residues" evidence="2">
    <location>
        <begin position="184"/>
        <end position="232"/>
    </location>
</feature>
<dbReference type="EMBL" id="BTGU01000068">
    <property type="protein sequence ID" value="GMN57086.1"/>
    <property type="molecule type" value="Genomic_DNA"/>
</dbReference>
<feature type="compositionally biased region" description="Basic and acidic residues" evidence="2">
    <location>
        <begin position="271"/>
        <end position="289"/>
    </location>
</feature>
<dbReference type="InterPro" id="IPR005061">
    <property type="entry name" value="Ist1"/>
</dbReference>
<dbReference type="FunFam" id="1.20.1260.60:FF:000002">
    <property type="entry name" value="Vacuolar protein sorting-associated protein IST1"/>
    <property type="match status" value="1"/>
</dbReference>
<dbReference type="InterPro" id="IPR042277">
    <property type="entry name" value="IST1-like"/>
</dbReference>
<feature type="compositionally biased region" description="Basic and acidic residues" evidence="2">
    <location>
        <begin position="297"/>
        <end position="312"/>
    </location>
</feature>
<dbReference type="Gene3D" id="1.20.1260.60">
    <property type="entry name" value="Vacuolar protein sorting-associated protein Ist1"/>
    <property type="match status" value="1"/>
</dbReference>
<dbReference type="Pfam" id="PF03398">
    <property type="entry name" value="Ist1"/>
    <property type="match status" value="1"/>
</dbReference>
<feature type="region of interest" description="Disordered" evidence="2">
    <location>
        <begin position="264"/>
        <end position="339"/>
    </location>
</feature>
<sequence>MGKKMDALLGKGFKTAKFKRLVELVSSRIAVLEKQHHLRCMQAQSDVVALLKLGHQESALLRVELVITEQNTLDAYSMTENFCNLLEERVVQLENNRECPDELKEAISSLIFAASKCGELQDLQKISGMFSKRFGKEFAANAVDLCNNCGVCPKIVSKLSTHRPNTERKLEMLKEIALANGIDLHRERDQDRSHTVTEEMKQDSKDCHEHRADRLSTEKKQDEKSQEQDMERRKYKNFKAAAQAACKLATHAAAAARAAVELSQDLDGDHDDPRKPTGDKHLTHFDDQPSKSGTSIQKDENSEIENGLERGKLHSKVIPTSSPKHEKMVTNSGGHLKED</sequence>
<comment type="similarity">
    <text evidence="1">Belongs to the IST1 family.</text>
</comment>
<dbReference type="GO" id="GO:0015031">
    <property type="term" value="P:protein transport"/>
    <property type="evidence" value="ECO:0007669"/>
    <property type="project" value="InterPro"/>
</dbReference>
<comment type="caution">
    <text evidence="3">The sequence shown here is derived from an EMBL/GenBank/DDBJ whole genome shotgun (WGS) entry which is preliminary data.</text>
</comment>
<keyword evidence="4" id="KW-1185">Reference proteome</keyword>
<reference evidence="3" key="1">
    <citation type="submission" date="2023-07" db="EMBL/GenBank/DDBJ databases">
        <title>draft genome sequence of fig (Ficus carica).</title>
        <authorList>
            <person name="Takahashi T."/>
            <person name="Nishimura K."/>
        </authorList>
    </citation>
    <scope>NUCLEOTIDE SEQUENCE</scope>
</reference>
<evidence type="ECO:0000256" key="1">
    <source>
        <dbReference type="ARBA" id="ARBA00005536"/>
    </source>
</evidence>
<accession>A0AA88DKS7</accession>
<dbReference type="PANTHER" id="PTHR12161">
    <property type="entry name" value="IST1 FAMILY MEMBER"/>
    <property type="match status" value="1"/>
</dbReference>
<name>A0AA88DKS7_FICCA</name>
<evidence type="ECO:0000313" key="3">
    <source>
        <dbReference type="EMBL" id="GMN57086.1"/>
    </source>
</evidence>
<proteinExistence type="inferred from homology"/>
<feature type="region of interest" description="Disordered" evidence="2">
    <location>
        <begin position="184"/>
        <end position="234"/>
    </location>
</feature>
<dbReference type="AlphaFoldDB" id="A0AA88DKS7"/>
<dbReference type="PANTHER" id="PTHR12161:SF59">
    <property type="entry name" value="IST1-LIKE PROTEIN"/>
    <property type="match status" value="1"/>
</dbReference>
<organism evidence="3 4">
    <name type="scientific">Ficus carica</name>
    <name type="common">Common fig</name>
    <dbReference type="NCBI Taxonomy" id="3494"/>
    <lineage>
        <taxon>Eukaryota</taxon>
        <taxon>Viridiplantae</taxon>
        <taxon>Streptophyta</taxon>
        <taxon>Embryophyta</taxon>
        <taxon>Tracheophyta</taxon>
        <taxon>Spermatophyta</taxon>
        <taxon>Magnoliopsida</taxon>
        <taxon>eudicotyledons</taxon>
        <taxon>Gunneridae</taxon>
        <taxon>Pentapetalae</taxon>
        <taxon>rosids</taxon>
        <taxon>fabids</taxon>
        <taxon>Rosales</taxon>
        <taxon>Moraceae</taxon>
        <taxon>Ficeae</taxon>
        <taxon>Ficus</taxon>
    </lineage>
</organism>
<evidence type="ECO:0000313" key="4">
    <source>
        <dbReference type="Proteomes" id="UP001187192"/>
    </source>
</evidence>
<gene>
    <name evidence="3" type="ORF">TIFTF001_026202</name>
</gene>